<reference evidence="2" key="1">
    <citation type="submission" date="2022-07" db="EMBL/GenBank/DDBJ databases">
        <authorList>
            <person name="Macas J."/>
            <person name="Novak P."/>
            <person name="Neumann P."/>
        </authorList>
    </citation>
    <scope>NUCLEOTIDE SEQUENCE</scope>
</reference>
<accession>A0A9P1E400</accession>
<dbReference type="InterPro" id="IPR043502">
    <property type="entry name" value="DNA/RNA_pol_sf"/>
</dbReference>
<comment type="caution">
    <text evidence="2">The sequence shown here is derived from an EMBL/GenBank/DDBJ whole genome shotgun (WGS) entry which is preliminary data.</text>
</comment>
<dbReference type="InterPro" id="IPR013103">
    <property type="entry name" value="RVT_2"/>
</dbReference>
<gene>
    <name evidence="2" type="ORF">CEURO_LOCUS6771</name>
</gene>
<dbReference type="Pfam" id="PF07727">
    <property type="entry name" value="RVT_2"/>
    <property type="match status" value="1"/>
</dbReference>
<organism evidence="2 3">
    <name type="scientific">Cuscuta europaea</name>
    <name type="common">European dodder</name>
    <dbReference type="NCBI Taxonomy" id="41803"/>
    <lineage>
        <taxon>Eukaryota</taxon>
        <taxon>Viridiplantae</taxon>
        <taxon>Streptophyta</taxon>
        <taxon>Embryophyta</taxon>
        <taxon>Tracheophyta</taxon>
        <taxon>Spermatophyta</taxon>
        <taxon>Magnoliopsida</taxon>
        <taxon>eudicotyledons</taxon>
        <taxon>Gunneridae</taxon>
        <taxon>Pentapetalae</taxon>
        <taxon>asterids</taxon>
        <taxon>lamiids</taxon>
        <taxon>Solanales</taxon>
        <taxon>Convolvulaceae</taxon>
        <taxon>Cuscuteae</taxon>
        <taxon>Cuscuta</taxon>
        <taxon>Cuscuta subgen. Cuscuta</taxon>
    </lineage>
</organism>
<dbReference type="Proteomes" id="UP001152484">
    <property type="component" value="Unassembled WGS sequence"/>
</dbReference>
<name>A0A9P1E400_CUSEU</name>
<evidence type="ECO:0000259" key="1">
    <source>
        <dbReference type="Pfam" id="PF07727"/>
    </source>
</evidence>
<dbReference type="OrthoDB" id="1917367at2759"/>
<protein>
    <recommendedName>
        <fullName evidence="1">Reverse transcriptase Ty1/copia-type domain-containing protein</fullName>
    </recommendedName>
</protein>
<dbReference type="SUPFAM" id="SSF56672">
    <property type="entry name" value="DNA/RNA polymerases"/>
    <property type="match status" value="1"/>
</dbReference>
<proteinExistence type="predicted"/>
<evidence type="ECO:0000313" key="2">
    <source>
        <dbReference type="EMBL" id="CAH9078510.1"/>
    </source>
</evidence>
<dbReference type="AlphaFoldDB" id="A0A9P1E400"/>
<sequence>MLTEMEALHSSGTWEVVSHPPSKSVVGFRWIYTVKVGPHGQVDRFKAHLVAKGYTQIYGLDYTDTFSSVVKIASIRLILFMAAMSHWPLFQLDIKNAFLHGNLDEEVYMEQPPDFIARGGGGGV</sequence>
<dbReference type="EMBL" id="CAMAPE010000010">
    <property type="protein sequence ID" value="CAH9078510.1"/>
    <property type="molecule type" value="Genomic_DNA"/>
</dbReference>
<evidence type="ECO:0000313" key="3">
    <source>
        <dbReference type="Proteomes" id="UP001152484"/>
    </source>
</evidence>
<keyword evidence="3" id="KW-1185">Reference proteome</keyword>
<feature type="domain" description="Reverse transcriptase Ty1/copia-type" evidence="1">
    <location>
        <begin position="13"/>
        <end position="117"/>
    </location>
</feature>